<sequence length="171" mass="18887">MILSSLCLPSPLFAPYAFLAGGWGGARDKYIYMRCCLTVVRVLLCGALPCLVKTHTHTRKGEHSYPRQPRLHKQKAMSPVAVTPSGEAISGRATNVAAASNLHRRSESTRGNANTANKRDVKGDKAQAKETRTDKEKNERKGAPQQCAVKVKLRQMFADSPQSVQRDQQQR</sequence>
<organism evidence="2 3">
    <name type="scientific">Trypanosoma rangeli SC58</name>
    <dbReference type="NCBI Taxonomy" id="429131"/>
    <lineage>
        <taxon>Eukaryota</taxon>
        <taxon>Discoba</taxon>
        <taxon>Euglenozoa</taxon>
        <taxon>Kinetoplastea</taxon>
        <taxon>Metakinetoplastina</taxon>
        <taxon>Trypanosomatida</taxon>
        <taxon>Trypanosomatidae</taxon>
        <taxon>Trypanosoma</taxon>
        <taxon>Herpetosoma</taxon>
    </lineage>
</organism>
<reference evidence="2 3" key="1">
    <citation type="submission" date="2013-07" db="EMBL/GenBank/DDBJ databases">
        <authorList>
            <person name="Stoco P.H."/>
            <person name="Wagner G."/>
            <person name="Gerber A."/>
            <person name="Zaha A."/>
            <person name="Thompson C."/>
            <person name="Bartholomeu D.C."/>
            <person name="Luckemeyer D.D."/>
            <person name="Bahia D."/>
            <person name="Loreto E."/>
            <person name="Prestes E.B."/>
            <person name="Lima F.M."/>
            <person name="Rodrigues-Luiz G."/>
            <person name="Vallejo G.A."/>
            <person name="Filho J.F."/>
            <person name="Monteiro K.M."/>
            <person name="Tyler K.M."/>
            <person name="de Almeida L.G."/>
            <person name="Ortiz M.F."/>
            <person name="Siervo M.A."/>
            <person name="de Moraes M.H."/>
            <person name="Cunha O.L."/>
            <person name="Mendonca-Neto R."/>
            <person name="Silva R."/>
            <person name="Teixeira S.M."/>
            <person name="Murta S.M."/>
            <person name="Sincero T.C."/>
            <person name="Mendes T.A."/>
            <person name="Urmenyi T.P."/>
            <person name="Silva V.G."/>
            <person name="da Rocha W.D."/>
            <person name="Andersson B."/>
            <person name="Romanha A.J."/>
            <person name="Steindel M."/>
            <person name="de Vasconcelos A.T."/>
            <person name="Grisard E.C."/>
        </authorList>
    </citation>
    <scope>NUCLEOTIDE SEQUENCE [LARGE SCALE GENOMIC DNA]</scope>
    <source>
        <strain evidence="2 3">SC58</strain>
    </source>
</reference>
<protein>
    <submittedName>
        <fullName evidence="2">Uncharacterized protein</fullName>
    </submittedName>
</protein>
<keyword evidence="3" id="KW-1185">Reference proteome</keyword>
<accession>A0A061ISZ4</accession>
<evidence type="ECO:0000313" key="3">
    <source>
        <dbReference type="Proteomes" id="UP000031737"/>
    </source>
</evidence>
<proteinExistence type="predicted"/>
<dbReference type="Proteomes" id="UP000031737">
    <property type="component" value="Unassembled WGS sequence"/>
</dbReference>
<feature type="compositionally biased region" description="Basic and acidic residues" evidence="1">
    <location>
        <begin position="117"/>
        <end position="142"/>
    </location>
</feature>
<evidence type="ECO:0000313" key="2">
    <source>
        <dbReference type="EMBL" id="ESL05045.1"/>
    </source>
</evidence>
<feature type="region of interest" description="Disordered" evidence="1">
    <location>
        <begin position="56"/>
        <end position="149"/>
    </location>
</feature>
<dbReference type="VEuPathDB" id="TriTrypDB:TRSC58_07354"/>
<evidence type="ECO:0000256" key="1">
    <source>
        <dbReference type="SAM" id="MobiDB-lite"/>
    </source>
</evidence>
<dbReference type="EMBL" id="AUPL01007492">
    <property type="protein sequence ID" value="ESL05045.1"/>
    <property type="molecule type" value="Genomic_DNA"/>
</dbReference>
<gene>
    <name evidence="2" type="ORF">TRSC58_07354</name>
</gene>
<name>A0A061ISZ4_TRYRA</name>
<comment type="caution">
    <text evidence="2">The sequence shown here is derived from an EMBL/GenBank/DDBJ whole genome shotgun (WGS) entry which is preliminary data.</text>
</comment>
<dbReference type="AlphaFoldDB" id="A0A061ISZ4"/>